<dbReference type="Proteomes" id="UP001526201">
    <property type="component" value="Unassembled WGS sequence"/>
</dbReference>
<accession>A0ABT3CBL2</accession>
<dbReference type="RefSeq" id="WP_264067500.1">
    <property type="nucleotide sequence ID" value="NZ_JACKTY010000028.1"/>
</dbReference>
<name>A0ABT3CBL2_9MYCO</name>
<dbReference type="InterPro" id="IPR050204">
    <property type="entry name" value="AraC_XylS_family_regulators"/>
</dbReference>
<dbReference type="PROSITE" id="PS01124">
    <property type="entry name" value="HTH_ARAC_FAMILY_2"/>
    <property type="match status" value="1"/>
</dbReference>
<dbReference type="SUPFAM" id="SSF46689">
    <property type="entry name" value="Homeodomain-like"/>
    <property type="match status" value="1"/>
</dbReference>
<keyword evidence="1" id="KW-0805">Transcription regulation</keyword>
<dbReference type="InterPro" id="IPR035418">
    <property type="entry name" value="AraC-bd_2"/>
</dbReference>
<sequence length="329" mass="36277">MVVVLDTELLPESDRADAVITAMGESFVASYVPPEDPSAFTRARMEVWAFGSTSIFRSGMSGQQLVRTAKRTRSHPSSTLSLAVQQIGESAFDQQGQQRILETGSLLVHDDNSPYEYTWSGFGACTCLFVSLHDLGLPVDLIRDASTRVRASPIHDLVVDHILGMTRNADALSDDPAAAVGLANVSVELARALLTSAAGDTRHRRDALAATLLTQIRAYVRKHLTDPDLTPGKIAAAHHISVRHLYKVCADANFSLHEWITALRMEGAREELAGRESRHRSIAMIAQRWGFSNPTHFSRRFRDVYGITPRDWRRMAGRREGIDGDTSSV</sequence>
<dbReference type="InterPro" id="IPR018062">
    <property type="entry name" value="HTH_AraC-typ_CS"/>
</dbReference>
<protein>
    <submittedName>
        <fullName evidence="5">Helix-turn-helix transcriptional regulator</fullName>
    </submittedName>
</protein>
<comment type="caution">
    <text evidence="5">The sequence shown here is derived from an EMBL/GenBank/DDBJ whole genome shotgun (WGS) entry which is preliminary data.</text>
</comment>
<dbReference type="Pfam" id="PF12833">
    <property type="entry name" value="HTH_18"/>
    <property type="match status" value="1"/>
</dbReference>
<dbReference type="PANTHER" id="PTHR46796">
    <property type="entry name" value="HTH-TYPE TRANSCRIPTIONAL ACTIVATOR RHAS-RELATED"/>
    <property type="match status" value="1"/>
</dbReference>
<keyword evidence="6" id="KW-1185">Reference proteome</keyword>
<dbReference type="InterPro" id="IPR020449">
    <property type="entry name" value="Tscrpt_reg_AraC-type_HTH"/>
</dbReference>
<dbReference type="Pfam" id="PF14525">
    <property type="entry name" value="AraC_binding_2"/>
    <property type="match status" value="1"/>
</dbReference>
<evidence type="ECO:0000259" key="4">
    <source>
        <dbReference type="PROSITE" id="PS01124"/>
    </source>
</evidence>
<evidence type="ECO:0000256" key="2">
    <source>
        <dbReference type="ARBA" id="ARBA00023125"/>
    </source>
</evidence>
<reference evidence="5 6" key="1">
    <citation type="journal article" date="2022" name="BMC Genomics">
        <title>Comparative genome analysis of mycobacteria focusing on tRNA and non-coding RNA.</title>
        <authorList>
            <person name="Behra P.R.K."/>
            <person name="Pettersson B.M.F."/>
            <person name="Ramesh M."/>
            <person name="Das S."/>
            <person name="Dasgupta S."/>
            <person name="Kirsebom L.A."/>
        </authorList>
    </citation>
    <scope>NUCLEOTIDE SEQUENCE [LARGE SCALE GENOMIC DNA]</scope>
    <source>
        <strain evidence="5 6">DSM 44078</strain>
    </source>
</reference>
<dbReference type="PRINTS" id="PR00032">
    <property type="entry name" value="HTHARAC"/>
</dbReference>
<feature type="domain" description="HTH araC/xylS-type" evidence="4">
    <location>
        <begin position="214"/>
        <end position="315"/>
    </location>
</feature>
<dbReference type="InterPro" id="IPR009057">
    <property type="entry name" value="Homeodomain-like_sf"/>
</dbReference>
<evidence type="ECO:0000256" key="3">
    <source>
        <dbReference type="ARBA" id="ARBA00023163"/>
    </source>
</evidence>
<proteinExistence type="predicted"/>
<dbReference type="InterPro" id="IPR018060">
    <property type="entry name" value="HTH_AraC"/>
</dbReference>
<dbReference type="SMART" id="SM00342">
    <property type="entry name" value="HTH_ARAC"/>
    <property type="match status" value="1"/>
</dbReference>
<evidence type="ECO:0000313" key="5">
    <source>
        <dbReference type="EMBL" id="MCV7226636.1"/>
    </source>
</evidence>
<keyword evidence="3" id="KW-0804">Transcription</keyword>
<dbReference type="PANTHER" id="PTHR46796:SF6">
    <property type="entry name" value="ARAC SUBFAMILY"/>
    <property type="match status" value="1"/>
</dbReference>
<evidence type="ECO:0000313" key="6">
    <source>
        <dbReference type="Proteomes" id="UP001526201"/>
    </source>
</evidence>
<dbReference type="Gene3D" id="1.10.10.60">
    <property type="entry name" value="Homeodomain-like"/>
    <property type="match status" value="1"/>
</dbReference>
<dbReference type="PROSITE" id="PS00041">
    <property type="entry name" value="HTH_ARAC_FAMILY_1"/>
    <property type="match status" value="1"/>
</dbReference>
<evidence type="ECO:0000256" key="1">
    <source>
        <dbReference type="ARBA" id="ARBA00023015"/>
    </source>
</evidence>
<dbReference type="EMBL" id="JACKTY010000028">
    <property type="protein sequence ID" value="MCV7226636.1"/>
    <property type="molecule type" value="Genomic_DNA"/>
</dbReference>
<organism evidence="5 6">
    <name type="scientific">Mycolicibacterium komossense</name>
    <dbReference type="NCBI Taxonomy" id="1779"/>
    <lineage>
        <taxon>Bacteria</taxon>
        <taxon>Bacillati</taxon>
        <taxon>Actinomycetota</taxon>
        <taxon>Actinomycetes</taxon>
        <taxon>Mycobacteriales</taxon>
        <taxon>Mycobacteriaceae</taxon>
        <taxon>Mycolicibacterium</taxon>
    </lineage>
</organism>
<keyword evidence="2" id="KW-0238">DNA-binding</keyword>
<gene>
    <name evidence="5" type="ORF">H7J73_11405</name>
</gene>